<sequence>MRIQSVTSFFSIISLTIFCSITIPVRSQCLEDQKSLLLQLKNSLEFDPDSSVKLVSWTHKNDCCQWNGVTCDRFGRVIGLDLNTESIFGGLNDSSSLFRLKFLKKLNLAYNSFNSAPIPSSFGILTSLSYLNLSYTDFVGQIPMEFSRLTRLVKLDLSNDYYVSTIRIVHPNLFTLVHNLSGLTELHLDGVNISANGSEWGQAISSSLPSLRVLSLSGCSLSGPIDSSLQNLLYLSELNLAMNNLSSLFPDFFANFTNLTVLNLRETNLYGMFPNIIFQQVQTLETLDLSHNKLLNGSLPDFPRNLSLLSLVLSDTSFSGNLLESIGNLRELRRIDIYDCYFSGPIPSSLANHSKLVYLDFSNNNFSGSIPSFQGSKNLTSIHLSHNALTGPVPSTYFEGLSNLVSVALRNNSFHGSIPSSLFSLPSMQEIDLSYNQFNEIPGSLPNGSLSPLVILDLSTNKIQGPFPSYLFDFQSLNTLFISSNNLSGTLQLESFHRLQNLKVLELSYNSLSVDASISESSLSSFPQLIDLALASCKLQKIPPLMNQSSLLGLDLSDNQIFGLIPNWIWNISNGYLNLSSNLLVGFQRGFVIPTVGYLDLHSNQLRGEIPIPAEVGLYVDYSRNNFSSSIPAEIGNRLPDAWFFSVSYNMLSGPIPPSICNGSHLEILNLSNNRFSGTIPQCLIDKGTATLRILNLQNNNLTGNIIGTFSKGCTLRTLELNGNHLEGEVPNSLANCANVEVLNLGTNNINGKFPCFLANLSEFRVLVLRSNKFHGNIGCQANYLWPNLQIIDLALNNFSGILPPSFFSQRKAMMDGGNARPNPNHLRFKSSQNVYYQDSVTVINKGIEMKLVKILTIFTIIDFSNNNFTGNIPNTVGDLKSLYALNLSHNALTGSIPSSLGNITQLGSLDLSWNKLEESIPVALARLTFLGFLDLSYNQLIGMIPTGPQLQLFQNTSFEGNKGLWGPPLTAKEADLAPPTLNGTQSSTEEDEINWIYVIATLGYTAGFGVVVGPLLYSKRWRQCYYKPLDRVIVRIQYLREQQARHQRRIDNINQLRRRHHH</sequence>
<accession>A0ACC0NUX8</accession>
<name>A0ACC0NUX8_RHOML</name>
<gene>
    <name evidence="1" type="ORF">RHMOL_Rhmol05G0305900</name>
</gene>
<comment type="caution">
    <text evidence="1">The sequence shown here is derived from an EMBL/GenBank/DDBJ whole genome shotgun (WGS) entry which is preliminary data.</text>
</comment>
<protein>
    <submittedName>
        <fullName evidence="1">Uncharacterized protein</fullName>
    </submittedName>
</protein>
<dbReference type="Proteomes" id="UP001062846">
    <property type="component" value="Chromosome 5"/>
</dbReference>
<proteinExistence type="predicted"/>
<evidence type="ECO:0000313" key="1">
    <source>
        <dbReference type="EMBL" id="KAI8557070.1"/>
    </source>
</evidence>
<evidence type="ECO:0000313" key="2">
    <source>
        <dbReference type="Proteomes" id="UP001062846"/>
    </source>
</evidence>
<organism evidence="1 2">
    <name type="scientific">Rhododendron molle</name>
    <name type="common">Chinese azalea</name>
    <name type="synonym">Azalea mollis</name>
    <dbReference type="NCBI Taxonomy" id="49168"/>
    <lineage>
        <taxon>Eukaryota</taxon>
        <taxon>Viridiplantae</taxon>
        <taxon>Streptophyta</taxon>
        <taxon>Embryophyta</taxon>
        <taxon>Tracheophyta</taxon>
        <taxon>Spermatophyta</taxon>
        <taxon>Magnoliopsida</taxon>
        <taxon>eudicotyledons</taxon>
        <taxon>Gunneridae</taxon>
        <taxon>Pentapetalae</taxon>
        <taxon>asterids</taxon>
        <taxon>Ericales</taxon>
        <taxon>Ericaceae</taxon>
        <taxon>Ericoideae</taxon>
        <taxon>Rhodoreae</taxon>
        <taxon>Rhododendron</taxon>
    </lineage>
</organism>
<keyword evidence="2" id="KW-1185">Reference proteome</keyword>
<dbReference type="EMBL" id="CM046392">
    <property type="protein sequence ID" value="KAI8557070.1"/>
    <property type="molecule type" value="Genomic_DNA"/>
</dbReference>
<reference evidence="1" key="1">
    <citation type="submission" date="2022-02" db="EMBL/GenBank/DDBJ databases">
        <title>Plant Genome Project.</title>
        <authorList>
            <person name="Zhang R.-G."/>
        </authorList>
    </citation>
    <scope>NUCLEOTIDE SEQUENCE</scope>
    <source>
        <strain evidence="1">AT1</strain>
    </source>
</reference>